<dbReference type="EMBL" id="JBAWKY010000001">
    <property type="protein sequence ID" value="MEI4461186.1"/>
    <property type="molecule type" value="Genomic_DNA"/>
</dbReference>
<dbReference type="GeneID" id="90836974"/>
<keyword evidence="6" id="KW-0808">Transferase</keyword>
<dbReference type="SUPFAM" id="SSF55804">
    <property type="entry name" value="Phoshotransferase/anion transport protein"/>
    <property type="match status" value="1"/>
</dbReference>
<evidence type="ECO:0000256" key="2">
    <source>
        <dbReference type="ARBA" id="ARBA00014783"/>
    </source>
</evidence>
<keyword evidence="4" id="KW-0597">Phosphoprotein</keyword>
<evidence type="ECO:0000313" key="13">
    <source>
        <dbReference type="EMBL" id="MEI4461186.1"/>
    </source>
</evidence>
<evidence type="ECO:0000256" key="1">
    <source>
        <dbReference type="ARBA" id="ARBA00002434"/>
    </source>
</evidence>
<dbReference type="PANTHER" id="PTHR30181">
    <property type="entry name" value="MANNITOL PERMEASE IIC COMPONENT"/>
    <property type="match status" value="1"/>
</dbReference>
<name>A0ABU8EG56_9BACL</name>
<accession>A0ABU8EG56</accession>
<dbReference type="InterPro" id="IPR050893">
    <property type="entry name" value="Sugar_PTS"/>
</dbReference>
<dbReference type="InterPro" id="IPR016152">
    <property type="entry name" value="PTrfase/Anion_transptr"/>
</dbReference>
<dbReference type="Gene3D" id="3.40.930.10">
    <property type="entry name" value="Mannitol-specific EII, Chain A"/>
    <property type="match status" value="1"/>
</dbReference>
<comment type="function">
    <text evidence="1">The phosphoenolpyruvate-dependent sugar phosphotransferase system (sugar PTS), a major carbohydrate active transport system, catalyzes the phosphorylation of incoming sugar substrates concomitantly with their translocation across the cell membrane. The enzyme II CmtAB PTS system is involved in D-mannitol transport.</text>
</comment>
<evidence type="ECO:0000256" key="10">
    <source>
        <dbReference type="ARBA" id="ARBA00030956"/>
    </source>
</evidence>
<gene>
    <name evidence="13" type="ORF">SZL87_01975</name>
</gene>
<evidence type="ECO:0000256" key="6">
    <source>
        <dbReference type="ARBA" id="ARBA00022679"/>
    </source>
</evidence>
<evidence type="ECO:0000256" key="5">
    <source>
        <dbReference type="ARBA" id="ARBA00022597"/>
    </source>
</evidence>
<reference evidence="13 14" key="1">
    <citation type="submission" date="2023-12" db="EMBL/GenBank/DDBJ databases">
        <authorList>
            <person name="Easwaran N."/>
            <person name="Lazarus H.P.S."/>
        </authorList>
    </citation>
    <scope>NUCLEOTIDE SEQUENCE [LARGE SCALE GENOMIC DNA]</scope>
    <source>
        <strain evidence="13 14">VIT-2023</strain>
    </source>
</reference>
<evidence type="ECO:0000313" key="14">
    <source>
        <dbReference type="Proteomes" id="UP001387110"/>
    </source>
</evidence>
<protein>
    <recommendedName>
        <fullName evidence="2">Mannitol-specific phosphotransferase enzyme IIA component</fullName>
    </recommendedName>
    <alternativeName>
        <fullName evidence="10">EIIA</fullName>
    </alternativeName>
    <alternativeName>
        <fullName evidence="11">EIII</fullName>
    </alternativeName>
    <alternativeName>
        <fullName evidence="9">PTS system mannitol-specific EIIA component</fullName>
    </alternativeName>
</protein>
<keyword evidence="8" id="KW-0418">Kinase</keyword>
<comment type="caution">
    <text evidence="13">The sequence shown here is derived from an EMBL/GenBank/DDBJ whole genome shotgun (WGS) entry which is preliminary data.</text>
</comment>
<keyword evidence="3" id="KW-0813">Transport</keyword>
<feature type="domain" description="PTS EIIA type-2" evidence="12">
    <location>
        <begin position="5"/>
        <end position="144"/>
    </location>
</feature>
<evidence type="ECO:0000256" key="9">
    <source>
        <dbReference type="ARBA" id="ARBA00029908"/>
    </source>
</evidence>
<keyword evidence="14" id="KW-1185">Reference proteome</keyword>
<dbReference type="Pfam" id="PF00359">
    <property type="entry name" value="PTS_EIIA_2"/>
    <property type="match status" value="1"/>
</dbReference>
<evidence type="ECO:0000256" key="3">
    <source>
        <dbReference type="ARBA" id="ARBA00022448"/>
    </source>
</evidence>
<evidence type="ECO:0000256" key="4">
    <source>
        <dbReference type="ARBA" id="ARBA00022553"/>
    </source>
</evidence>
<keyword evidence="7" id="KW-0598">Phosphotransferase system</keyword>
<evidence type="ECO:0000256" key="7">
    <source>
        <dbReference type="ARBA" id="ARBA00022683"/>
    </source>
</evidence>
<dbReference type="InterPro" id="IPR002178">
    <property type="entry name" value="PTS_EIIA_type-2_dom"/>
</dbReference>
<organism evidence="13 14">
    <name type="scientific">Exiguobacterium indicum</name>
    <dbReference type="NCBI Taxonomy" id="296995"/>
    <lineage>
        <taxon>Bacteria</taxon>
        <taxon>Bacillati</taxon>
        <taxon>Bacillota</taxon>
        <taxon>Bacilli</taxon>
        <taxon>Bacillales</taxon>
        <taxon>Bacillales Family XII. Incertae Sedis</taxon>
        <taxon>Exiguobacterium</taxon>
    </lineage>
</organism>
<evidence type="ECO:0000256" key="8">
    <source>
        <dbReference type="ARBA" id="ARBA00022777"/>
    </source>
</evidence>
<dbReference type="RefSeq" id="WP_244150215.1">
    <property type="nucleotide sequence ID" value="NZ_JBAWKY010000001.1"/>
</dbReference>
<proteinExistence type="predicted"/>
<sequence length="145" mass="15441">MTTTMNLSPELVLLNQQFADETAAITAAGQLLVDHGYVEAGYIDSMQERHALSTVYIGNHVAIPHGTESAKSQVKKTGLSILQVPQGVTFGTEQARLVIGIAGVGDEHLELLSNIAVICSDEENVERIVAATSKEEIIALLTAEV</sequence>
<dbReference type="CDD" id="cd00211">
    <property type="entry name" value="PTS_IIA_fru"/>
    <property type="match status" value="1"/>
</dbReference>
<evidence type="ECO:0000256" key="11">
    <source>
        <dbReference type="ARBA" id="ARBA00030962"/>
    </source>
</evidence>
<keyword evidence="5 13" id="KW-0762">Sugar transport</keyword>
<dbReference type="PANTHER" id="PTHR30181:SF2">
    <property type="entry name" value="PTS SYSTEM MANNITOL-SPECIFIC EIICBA COMPONENT"/>
    <property type="match status" value="1"/>
</dbReference>
<dbReference type="PROSITE" id="PS51094">
    <property type="entry name" value="PTS_EIIA_TYPE_2"/>
    <property type="match status" value="1"/>
</dbReference>
<evidence type="ECO:0000259" key="12">
    <source>
        <dbReference type="PROSITE" id="PS51094"/>
    </source>
</evidence>
<dbReference type="Proteomes" id="UP001387110">
    <property type="component" value="Unassembled WGS sequence"/>
</dbReference>